<dbReference type="AlphaFoldDB" id="A0A239JFC8"/>
<keyword evidence="3" id="KW-1185">Reference proteome</keyword>
<sequence>MRAWDALPDAGKAACEVCLALAGDRCVSPWPATIPTAPRPWSACSGTGTGVGDQETMSRASIATAGLMVRKGRSSPSFRSVVTNRSGEEPGRTTRPPLMAR</sequence>
<evidence type="ECO:0000313" key="3">
    <source>
        <dbReference type="Proteomes" id="UP000198282"/>
    </source>
</evidence>
<evidence type="ECO:0000313" key="2">
    <source>
        <dbReference type="EMBL" id="SNT03414.1"/>
    </source>
</evidence>
<reference evidence="2 3" key="1">
    <citation type="submission" date="2017-06" db="EMBL/GenBank/DDBJ databases">
        <authorList>
            <person name="Kim H.J."/>
            <person name="Triplett B.A."/>
        </authorList>
    </citation>
    <scope>NUCLEOTIDE SEQUENCE [LARGE SCALE GENOMIC DNA]</scope>
    <source>
        <strain evidence="2 3">CGMCC 4.2132</strain>
    </source>
</reference>
<protein>
    <submittedName>
        <fullName evidence="2">Uncharacterized protein</fullName>
    </submittedName>
</protein>
<dbReference type="Proteomes" id="UP000198282">
    <property type="component" value="Unassembled WGS sequence"/>
</dbReference>
<organism evidence="2 3">
    <name type="scientific">Streptosporangium subroseum</name>
    <dbReference type="NCBI Taxonomy" id="106412"/>
    <lineage>
        <taxon>Bacteria</taxon>
        <taxon>Bacillati</taxon>
        <taxon>Actinomycetota</taxon>
        <taxon>Actinomycetes</taxon>
        <taxon>Streptosporangiales</taxon>
        <taxon>Streptosporangiaceae</taxon>
        <taxon>Streptosporangium</taxon>
    </lineage>
</organism>
<feature type="region of interest" description="Disordered" evidence="1">
    <location>
        <begin position="71"/>
        <end position="101"/>
    </location>
</feature>
<feature type="compositionally biased region" description="Polar residues" evidence="1">
    <location>
        <begin position="74"/>
        <end position="85"/>
    </location>
</feature>
<dbReference type="EMBL" id="FZOD01000022">
    <property type="protein sequence ID" value="SNT03414.1"/>
    <property type="molecule type" value="Genomic_DNA"/>
</dbReference>
<accession>A0A239JFC8</accession>
<gene>
    <name evidence="2" type="ORF">SAMN05216276_102261</name>
</gene>
<proteinExistence type="predicted"/>
<evidence type="ECO:0000256" key="1">
    <source>
        <dbReference type="SAM" id="MobiDB-lite"/>
    </source>
</evidence>
<name>A0A239JFC8_9ACTN</name>